<feature type="region of interest" description="Disordered" evidence="1">
    <location>
        <begin position="183"/>
        <end position="205"/>
    </location>
</feature>
<feature type="compositionally biased region" description="Basic residues" evidence="1">
    <location>
        <begin position="347"/>
        <end position="364"/>
    </location>
</feature>
<dbReference type="OrthoDB" id="432739at2759"/>
<feature type="compositionally biased region" description="Polar residues" evidence="1">
    <location>
        <begin position="134"/>
        <end position="150"/>
    </location>
</feature>
<dbReference type="Proteomes" id="UP000601435">
    <property type="component" value="Unassembled WGS sequence"/>
</dbReference>
<evidence type="ECO:0000256" key="1">
    <source>
        <dbReference type="SAM" id="MobiDB-lite"/>
    </source>
</evidence>
<comment type="caution">
    <text evidence="2">The sequence shown here is derived from an EMBL/GenBank/DDBJ whole genome shotgun (WGS) entry which is preliminary data.</text>
</comment>
<dbReference type="AlphaFoldDB" id="A0A812Z774"/>
<gene>
    <name evidence="2" type="ORF">SNEC2469_LOCUS24182</name>
</gene>
<sequence>MHGRSTDDLESADSQQSQHETQSFAQVESSGPSFVDAGESHCDSVLAESRSGSVIDRTEEESTTGTQVPCARGTSQEEKHEGRSDSVPSPSHLPPSPRLPPSIEKDGRIALPLLPTQSSQEINELLEKHGAADISSQDSTEQPLSNEVHTSQRMPFAAPKRPDMVYFLTLQEQRLALAALAASEEQLEREPTASPRPSRRPRGEPRYELDAHCCLQEARVASEVAWQFQNGGSTPSWTQTGRESKPGRNVPSVPPLQWHEARSWSPLRGLKTPGGTASTWMGSEPPGTAGTASSAASASEEAAVSPRRGVSKKGSARPRSGVRPVLIFPIKKDRDAPELRLQAAFTRQRRTNSPKQGRAGRRVRWLPPLRQLSAPQSSVLPELRRGTRQTDEADA</sequence>
<name>A0A812Z774_9DINO</name>
<dbReference type="EMBL" id="CAJNJA010046141">
    <property type="protein sequence ID" value="CAE7814984.1"/>
    <property type="molecule type" value="Genomic_DNA"/>
</dbReference>
<feature type="compositionally biased region" description="Polar residues" evidence="1">
    <location>
        <begin position="231"/>
        <end position="241"/>
    </location>
</feature>
<accession>A0A812Z774</accession>
<feature type="compositionally biased region" description="Polar residues" evidence="1">
    <location>
        <begin position="12"/>
        <end position="32"/>
    </location>
</feature>
<feature type="compositionally biased region" description="Low complexity" evidence="1">
    <location>
        <begin position="287"/>
        <end position="303"/>
    </location>
</feature>
<evidence type="ECO:0000313" key="2">
    <source>
        <dbReference type="EMBL" id="CAE7814984.1"/>
    </source>
</evidence>
<proteinExistence type="predicted"/>
<feature type="region of interest" description="Disordered" evidence="1">
    <location>
        <begin position="343"/>
        <end position="395"/>
    </location>
</feature>
<feature type="region of interest" description="Disordered" evidence="1">
    <location>
        <begin position="1"/>
        <end position="150"/>
    </location>
</feature>
<evidence type="ECO:0000313" key="3">
    <source>
        <dbReference type="Proteomes" id="UP000601435"/>
    </source>
</evidence>
<feature type="compositionally biased region" description="Basic and acidic residues" evidence="1">
    <location>
        <begin position="75"/>
        <end position="84"/>
    </location>
</feature>
<protein>
    <submittedName>
        <fullName evidence="2">Uncharacterized protein</fullName>
    </submittedName>
</protein>
<keyword evidence="3" id="KW-1185">Reference proteome</keyword>
<reference evidence="2" key="1">
    <citation type="submission" date="2021-02" db="EMBL/GenBank/DDBJ databases">
        <authorList>
            <person name="Dougan E. K."/>
            <person name="Rhodes N."/>
            <person name="Thang M."/>
            <person name="Chan C."/>
        </authorList>
    </citation>
    <scope>NUCLEOTIDE SEQUENCE</scope>
</reference>
<organism evidence="2 3">
    <name type="scientific">Symbiodinium necroappetens</name>
    <dbReference type="NCBI Taxonomy" id="1628268"/>
    <lineage>
        <taxon>Eukaryota</taxon>
        <taxon>Sar</taxon>
        <taxon>Alveolata</taxon>
        <taxon>Dinophyceae</taxon>
        <taxon>Suessiales</taxon>
        <taxon>Symbiodiniaceae</taxon>
        <taxon>Symbiodinium</taxon>
    </lineage>
</organism>
<feature type="compositionally biased region" description="Basic and acidic residues" evidence="1">
    <location>
        <begin position="382"/>
        <end position="395"/>
    </location>
</feature>
<feature type="compositionally biased region" description="Pro residues" evidence="1">
    <location>
        <begin position="91"/>
        <end position="100"/>
    </location>
</feature>
<feature type="region of interest" description="Disordered" evidence="1">
    <location>
        <begin position="231"/>
        <end position="321"/>
    </location>
</feature>